<accession>A0A562UCL4</accession>
<dbReference type="Gene3D" id="2.60.40.10">
    <property type="entry name" value="Immunoglobulins"/>
    <property type="match status" value="1"/>
</dbReference>
<dbReference type="EMBL" id="VLLI01000002">
    <property type="protein sequence ID" value="TWJ03600.1"/>
    <property type="molecule type" value="Genomic_DNA"/>
</dbReference>
<gene>
    <name evidence="2" type="ORF">JN11_01147</name>
</gene>
<dbReference type="Gene3D" id="2.120.10.80">
    <property type="entry name" value="Kelch-type beta propeller"/>
    <property type="match status" value="2"/>
</dbReference>
<dbReference type="Proteomes" id="UP000317010">
    <property type="component" value="Unassembled WGS sequence"/>
</dbReference>
<dbReference type="PANTHER" id="PTHR45632">
    <property type="entry name" value="LD33804P"/>
    <property type="match status" value="1"/>
</dbReference>
<dbReference type="InterPro" id="IPR015915">
    <property type="entry name" value="Kelch-typ_b-propeller"/>
</dbReference>
<organism evidence="2 3">
    <name type="scientific">Mucilaginibacter frigoritolerans</name>
    <dbReference type="NCBI Taxonomy" id="652788"/>
    <lineage>
        <taxon>Bacteria</taxon>
        <taxon>Pseudomonadati</taxon>
        <taxon>Bacteroidota</taxon>
        <taxon>Sphingobacteriia</taxon>
        <taxon>Sphingobacteriales</taxon>
        <taxon>Sphingobacteriaceae</taxon>
        <taxon>Mucilaginibacter</taxon>
    </lineage>
</organism>
<evidence type="ECO:0000313" key="2">
    <source>
        <dbReference type="EMBL" id="TWJ03600.1"/>
    </source>
</evidence>
<feature type="domain" description="IPT/TIG" evidence="1">
    <location>
        <begin position="6"/>
        <end position="76"/>
    </location>
</feature>
<proteinExistence type="predicted"/>
<comment type="caution">
    <text evidence="2">The sequence shown here is derived from an EMBL/GenBank/DDBJ whole genome shotgun (WGS) entry which is preliminary data.</text>
</comment>
<dbReference type="InterPro" id="IPR002909">
    <property type="entry name" value="IPT_dom"/>
</dbReference>
<dbReference type="SUPFAM" id="SSF50965">
    <property type="entry name" value="Galactose oxidase, central domain"/>
    <property type="match status" value="1"/>
</dbReference>
<dbReference type="Pfam" id="PF01344">
    <property type="entry name" value="Kelch_1"/>
    <property type="match status" value="1"/>
</dbReference>
<dbReference type="RefSeq" id="WP_144910458.1">
    <property type="nucleotide sequence ID" value="NZ_VLLI01000002.1"/>
</dbReference>
<dbReference type="SUPFAM" id="SSF117281">
    <property type="entry name" value="Kelch motif"/>
    <property type="match status" value="1"/>
</dbReference>
<reference evidence="2 3" key="1">
    <citation type="submission" date="2019-07" db="EMBL/GenBank/DDBJ databases">
        <title>Genomic Encyclopedia of Archaeal and Bacterial Type Strains, Phase II (KMG-II): from individual species to whole genera.</title>
        <authorList>
            <person name="Goeker M."/>
        </authorList>
    </citation>
    <scope>NUCLEOTIDE SEQUENCE [LARGE SCALE GENOMIC DNA]</scope>
    <source>
        <strain evidence="2 3">ATCC BAA-1854</strain>
    </source>
</reference>
<dbReference type="InterPro" id="IPR011043">
    <property type="entry name" value="Gal_Oxase/kelch_b-propeller"/>
</dbReference>
<dbReference type="Pfam" id="PF01833">
    <property type="entry name" value="TIG"/>
    <property type="match status" value="1"/>
</dbReference>
<dbReference type="AlphaFoldDB" id="A0A562UCL4"/>
<sequence length="389" mass="42144">MTLQLPLVSGVSNTTLLPGSTITISGQYFNPALANNQVLLDTAVLSVISVTPTQLVVKGDNVSMSDMGNLTVKTGKDLVTVVQGNYGVYKYLTPKNNFPGPARFGATAVAIGGNIYFGLGKSQVTDYALADWWKYDPNADKWTQLASCPVASYIVNSFSIGTKAYVGMGSGLLFDNSFWCYDTSADTWKQIASFPGTYTIFPVCFSSDKYGYMIGGSQDTPNALTNTNDVWRYNPVTDSWQQTTSFPGLPRGQAMGFTLNNKGYVIGGAAQTGGSDPYIADAWSFDFATETWKQLSMPPQYVARSAGFAFSAQNKGYIGGGLVTDEGGYPYVYEYDPVADSWTLKEKVFAPIKLFSASVSVNGIGYIITGEAYFGWYYAGSQSFFQFKP</sequence>
<evidence type="ECO:0000313" key="3">
    <source>
        <dbReference type="Proteomes" id="UP000317010"/>
    </source>
</evidence>
<dbReference type="InterPro" id="IPR013783">
    <property type="entry name" value="Ig-like_fold"/>
</dbReference>
<dbReference type="SUPFAM" id="SSF81296">
    <property type="entry name" value="E set domains"/>
    <property type="match status" value="1"/>
</dbReference>
<dbReference type="InterPro" id="IPR006652">
    <property type="entry name" value="Kelch_1"/>
</dbReference>
<dbReference type="OrthoDB" id="103335at2"/>
<keyword evidence="3" id="KW-1185">Reference proteome</keyword>
<protein>
    <submittedName>
        <fullName evidence="2">N-acetylneuraminic acid mutarotase</fullName>
    </submittedName>
</protein>
<name>A0A562UCL4_9SPHI</name>
<dbReference type="InterPro" id="IPR014756">
    <property type="entry name" value="Ig_E-set"/>
</dbReference>
<evidence type="ECO:0000259" key="1">
    <source>
        <dbReference type="Pfam" id="PF01833"/>
    </source>
</evidence>